<sequence>MDKKNQKESQRDSLNMIVGLVDFGKKLPENVFLGKWGEFLFFESDAMFSVEFTEVISALLRCEQSNAASLVNIDEARSLGFENISPIFFDGEVTGDSYRLSLIGEGPAKGWLYNVDSYACASDVGGWCIYCEKSNDIGVIASREPITSVVGQQALRLLGARPIETLIAGGEHPLFPFNRLIDSWRKGLIGNYAVADAD</sequence>
<dbReference type="AlphaFoldDB" id="A0A5E5API7"/>
<name>A0A5E5API7_9BURK</name>
<evidence type="ECO:0000313" key="1">
    <source>
        <dbReference type="EMBL" id="VVE74917.1"/>
    </source>
</evidence>
<dbReference type="EMBL" id="CABPSP010000019">
    <property type="protein sequence ID" value="VVE74917.1"/>
    <property type="molecule type" value="Genomic_DNA"/>
</dbReference>
<evidence type="ECO:0000313" key="2">
    <source>
        <dbReference type="Proteomes" id="UP000383122"/>
    </source>
</evidence>
<keyword evidence="2" id="KW-1185">Reference proteome</keyword>
<dbReference type="Proteomes" id="UP000383122">
    <property type="component" value="Unassembled WGS sequence"/>
</dbReference>
<proteinExistence type="predicted"/>
<accession>A0A5E5API7</accession>
<dbReference type="OrthoDB" id="9129351at2"/>
<dbReference type="RefSeq" id="WP_150740565.1">
    <property type="nucleotide sequence ID" value="NZ_CABPSP010000019.1"/>
</dbReference>
<organism evidence="1 2">
    <name type="scientific">Pandoraea anapnoica</name>
    <dbReference type="NCBI Taxonomy" id="2508301"/>
    <lineage>
        <taxon>Bacteria</taxon>
        <taxon>Pseudomonadati</taxon>
        <taxon>Pseudomonadota</taxon>
        <taxon>Betaproteobacteria</taxon>
        <taxon>Burkholderiales</taxon>
        <taxon>Burkholderiaceae</taxon>
        <taxon>Pandoraea</taxon>
    </lineage>
</organism>
<gene>
    <name evidence="1" type="ORF">PAN31117_05046</name>
</gene>
<protein>
    <submittedName>
        <fullName evidence="1">Uncharacterized protein</fullName>
    </submittedName>
</protein>
<reference evidence="1 2" key="1">
    <citation type="submission" date="2019-08" db="EMBL/GenBank/DDBJ databases">
        <authorList>
            <person name="Peeters C."/>
        </authorList>
    </citation>
    <scope>NUCLEOTIDE SEQUENCE [LARGE SCALE GENOMIC DNA]</scope>
    <source>
        <strain evidence="1 2">LMG 31117</strain>
    </source>
</reference>